<accession>A0A7Z0GP55</accession>
<keyword evidence="2" id="KW-1185">Reference proteome</keyword>
<dbReference type="RefSeq" id="WP_179542386.1">
    <property type="nucleotide sequence ID" value="NZ_BAAALL010000001.1"/>
</dbReference>
<gene>
    <name evidence="1" type="ORF">HNR09_002530</name>
</gene>
<evidence type="ECO:0000313" key="2">
    <source>
        <dbReference type="Proteomes" id="UP000535437"/>
    </source>
</evidence>
<reference evidence="1 2" key="1">
    <citation type="submission" date="2020-07" db="EMBL/GenBank/DDBJ databases">
        <title>Sequencing the genomes of 1000 actinobacteria strains.</title>
        <authorList>
            <person name="Klenk H.-P."/>
        </authorList>
    </citation>
    <scope>NUCLEOTIDE SEQUENCE [LARGE SCALE GENOMIC DNA]</scope>
    <source>
        <strain evidence="1 2">DSM 15475</strain>
    </source>
</reference>
<sequence>MADMLPRFSVLNFGHLDAREEAQLQPELLTEGYFDYQNAAYGLSTGNTWGILGPKGSGKSAVLENLRLTWQDRHDRFFEYWDLSNFPIADVAEITQDISKGPARARTSWEFLLWLRVVESLNNDVGASLSHEFVALFKRLKRAGFIGSDWSVSVNRWTGGGLGADLKLLQGSLRFNRESVTTLEVSSDLRESVIKSKTDSRHLIAVDGLDSFFFEVSDQWTSLAGLLSAMSTVNHALRGAGLPITVAVAGRSDIIDMVPDPETNKLKEHFIYLDWHLNGIGAKNHLWKLVSTKAAVMHPQVRDITKQYLGRKIVAGELGPYHDISQIILDNTRLLPRDIVALLSHLQKVHTSEHPVHPEKVKRALERYCEEYFIGEIFNNLAGILPSNRARELSSFQDALRASPSRLFTMDYMTTELRGELEPSEIKKLLKQLFEVGGIGVKSGEHTDFTFRRTSGGAFTTRGKFMLHDALTRAWNKPWRDKS</sequence>
<dbReference type="InterPro" id="IPR059206">
    <property type="entry name" value="Sll1717-like"/>
</dbReference>
<dbReference type="NCBIfam" id="NF047389">
    <property type="entry name" value="ATPase_Sll1717"/>
    <property type="match status" value="1"/>
</dbReference>
<dbReference type="EMBL" id="JACCFY010000001">
    <property type="protein sequence ID" value="NYJ79119.1"/>
    <property type="molecule type" value="Genomic_DNA"/>
</dbReference>
<name>A0A7Z0GP55_9MICC</name>
<proteinExistence type="predicted"/>
<dbReference type="AlphaFoldDB" id="A0A7Z0GP55"/>
<dbReference type="Proteomes" id="UP000535437">
    <property type="component" value="Unassembled WGS sequence"/>
</dbReference>
<evidence type="ECO:0000313" key="1">
    <source>
        <dbReference type="EMBL" id="NYJ79119.1"/>
    </source>
</evidence>
<organism evidence="1 2">
    <name type="scientific">Nesterenkonia xinjiangensis</name>
    <dbReference type="NCBI Taxonomy" id="225327"/>
    <lineage>
        <taxon>Bacteria</taxon>
        <taxon>Bacillati</taxon>
        <taxon>Actinomycetota</taxon>
        <taxon>Actinomycetes</taxon>
        <taxon>Micrococcales</taxon>
        <taxon>Micrococcaceae</taxon>
        <taxon>Nesterenkonia</taxon>
    </lineage>
</organism>
<protein>
    <submittedName>
        <fullName evidence="1">Uncharacterized protein</fullName>
    </submittedName>
</protein>
<comment type="caution">
    <text evidence="1">The sequence shown here is derived from an EMBL/GenBank/DDBJ whole genome shotgun (WGS) entry which is preliminary data.</text>
</comment>